<dbReference type="SUPFAM" id="SSF51126">
    <property type="entry name" value="Pectin lyase-like"/>
    <property type="match status" value="1"/>
</dbReference>
<accession>A0AAD1Y551</accession>
<feature type="domain" description="Right handed beta helix" evidence="2">
    <location>
        <begin position="518"/>
        <end position="590"/>
    </location>
</feature>
<proteinExistence type="predicted"/>
<sequence>MESRFDSIKRQNVQTAPPEEDSFQEQFLNEEDRMKQTFDSNLLNFSDDVDDVDNQELLSPMFTNGFDNFKKAFVSFDMSNAERKEFIDDFKSRLNNNSPIKKNQKFGDIVNESIRHFRNKKYSTSNLRTPLPEYNDLKFTHRNIIQPNSSENFGASGQRWSLGSQNNEDEISYYANTLQCYQFDDNHGKAFENSIDYGLIRELDRKDGEITEEDFCLTSGGTIKLPGKHLKFKYLHIPHSCKIVGSPETVLEISGAIFIGSFKNNSTGWETITTENEEQIAVHFCEVKIIFNPQSSYFRSETNDLTEIETARGIPKEEQKGSTTPSAYTAQNFFEFDSLFIIDSLNQTFLEIRDCIINPVCEQKEDSVFESDLKRRYLCSSIDQIYTLEAINYIKEKTDQPDLEFKSEDDLCAIPNIGKLMSVNCKCPPSIRMHSCVIRQKEGDLDMLEPCPLYSLFKVIQSSKIQLDSCCIEETLGSCLRLRNPQILDVFDSTITEAQESAISVEISKLEVSENYCRSLNIYNCEIMKNKGSGIEVYADEFVDQNLKIFVTECRISNNSQCGLFLARMAVDLVKITDSKFISNSGKGCYFKIVHQRFNKSCFSVKNSKFINNKENGLQIDDSGFELEKVNSNNNSKNGISINGTMKPVVIPQESMEFLKKHGMNTTMTNVTVNGNSGFGISIKSYWKGAILIAKSSCSKNSEDGLFLYTPIEKHPRTSIGDLERKSKFYDGPKNKISPGDLTNDKTIQQQERCPKERESKEISKVGRLVITMCTFMKNMKHGLNIMNTECTLNPSIFKDNKKYAIYMEREEDKQKLLIPPLTHGEMVIRGKAGGEWGKISIKKTSGCCIIQ</sequence>
<feature type="region of interest" description="Disordered" evidence="1">
    <location>
        <begin position="1"/>
        <end position="23"/>
    </location>
</feature>
<dbReference type="AlphaFoldDB" id="A0AAD1Y551"/>
<dbReference type="Proteomes" id="UP001295684">
    <property type="component" value="Unassembled WGS sequence"/>
</dbReference>
<dbReference type="SMART" id="SM00710">
    <property type="entry name" value="PbH1"/>
    <property type="match status" value="6"/>
</dbReference>
<feature type="region of interest" description="Disordered" evidence="1">
    <location>
        <begin position="726"/>
        <end position="759"/>
    </location>
</feature>
<evidence type="ECO:0000259" key="2">
    <source>
        <dbReference type="Pfam" id="PF13229"/>
    </source>
</evidence>
<gene>
    <name evidence="3" type="ORF">ECRASSUSDP1_LOCUS24578</name>
</gene>
<dbReference type="Pfam" id="PF13229">
    <property type="entry name" value="Beta_helix"/>
    <property type="match status" value="1"/>
</dbReference>
<dbReference type="InterPro" id="IPR011050">
    <property type="entry name" value="Pectin_lyase_fold/virulence"/>
</dbReference>
<protein>
    <recommendedName>
        <fullName evidence="2">Right handed beta helix domain-containing protein</fullName>
    </recommendedName>
</protein>
<comment type="caution">
    <text evidence="3">The sequence shown here is derived from an EMBL/GenBank/DDBJ whole genome shotgun (WGS) entry which is preliminary data.</text>
</comment>
<reference evidence="3" key="1">
    <citation type="submission" date="2023-07" db="EMBL/GenBank/DDBJ databases">
        <authorList>
            <consortium name="AG Swart"/>
            <person name="Singh M."/>
            <person name="Singh A."/>
            <person name="Seah K."/>
            <person name="Emmerich C."/>
        </authorList>
    </citation>
    <scope>NUCLEOTIDE SEQUENCE</scope>
    <source>
        <strain evidence="3">DP1</strain>
    </source>
</reference>
<keyword evidence="4" id="KW-1185">Reference proteome</keyword>
<dbReference type="Gene3D" id="2.160.20.10">
    <property type="entry name" value="Single-stranded right-handed beta-helix, Pectin lyase-like"/>
    <property type="match status" value="1"/>
</dbReference>
<dbReference type="EMBL" id="CAMPGE010025316">
    <property type="protein sequence ID" value="CAI2383087.1"/>
    <property type="molecule type" value="Genomic_DNA"/>
</dbReference>
<organism evidence="3 4">
    <name type="scientific">Euplotes crassus</name>
    <dbReference type="NCBI Taxonomy" id="5936"/>
    <lineage>
        <taxon>Eukaryota</taxon>
        <taxon>Sar</taxon>
        <taxon>Alveolata</taxon>
        <taxon>Ciliophora</taxon>
        <taxon>Intramacronucleata</taxon>
        <taxon>Spirotrichea</taxon>
        <taxon>Hypotrichia</taxon>
        <taxon>Euplotida</taxon>
        <taxon>Euplotidae</taxon>
        <taxon>Moneuplotes</taxon>
    </lineage>
</organism>
<evidence type="ECO:0000313" key="4">
    <source>
        <dbReference type="Proteomes" id="UP001295684"/>
    </source>
</evidence>
<name>A0AAD1Y551_EUPCR</name>
<dbReference type="InterPro" id="IPR006626">
    <property type="entry name" value="PbH1"/>
</dbReference>
<dbReference type="InterPro" id="IPR012334">
    <property type="entry name" value="Pectin_lyas_fold"/>
</dbReference>
<dbReference type="InterPro" id="IPR039448">
    <property type="entry name" value="Beta_helix"/>
</dbReference>
<evidence type="ECO:0000256" key="1">
    <source>
        <dbReference type="SAM" id="MobiDB-lite"/>
    </source>
</evidence>
<evidence type="ECO:0000313" key="3">
    <source>
        <dbReference type="EMBL" id="CAI2383087.1"/>
    </source>
</evidence>